<evidence type="ECO:0000259" key="8">
    <source>
        <dbReference type="PROSITE" id="PS50983"/>
    </source>
</evidence>
<dbReference type="PANTHER" id="PTHR30532">
    <property type="entry name" value="IRON III DICITRATE-BINDING PERIPLASMIC PROTEIN"/>
    <property type="match status" value="1"/>
</dbReference>
<feature type="signal peptide" evidence="7">
    <location>
        <begin position="1"/>
        <end position="22"/>
    </location>
</feature>
<dbReference type="PROSITE" id="PS50983">
    <property type="entry name" value="FE_B12_PBP"/>
    <property type="match status" value="1"/>
</dbReference>
<comment type="subcellular location">
    <subcellularLocation>
        <location evidence="1">Cell envelope</location>
    </subcellularLocation>
</comment>
<evidence type="ECO:0000313" key="10">
    <source>
        <dbReference type="Proteomes" id="UP000318370"/>
    </source>
</evidence>
<keyword evidence="6" id="KW-0472">Membrane</keyword>
<evidence type="ECO:0000256" key="1">
    <source>
        <dbReference type="ARBA" id="ARBA00004196"/>
    </source>
</evidence>
<accession>A0A564JZP1</accession>
<evidence type="ECO:0000256" key="5">
    <source>
        <dbReference type="ARBA" id="ARBA00022729"/>
    </source>
</evidence>
<dbReference type="PANTHER" id="PTHR30532:SF1">
    <property type="entry name" value="IRON(3+)-HYDROXAMATE-BINDING PROTEIN FHUD"/>
    <property type="match status" value="1"/>
</dbReference>
<dbReference type="Pfam" id="PF01497">
    <property type="entry name" value="Peripla_BP_2"/>
    <property type="match status" value="1"/>
</dbReference>
<evidence type="ECO:0000256" key="4">
    <source>
        <dbReference type="ARBA" id="ARBA00022496"/>
    </source>
</evidence>
<dbReference type="EMBL" id="CABGHF010000012">
    <property type="protein sequence ID" value="VUS62275.1"/>
    <property type="molecule type" value="Genomic_DNA"/>
</dbReference>
<reference evidence="9 10" key="1">
    <citation type="submission" date="2019-07" db="EMBL/GenBank/DDBJ databases">
        <authorList>
            <person name="Brisse S."/>
            <person name="Rodrigues C."/>
            <person name="Thorpe H."/>
        </authorList>
    </citation>
    <scope>NUCLEOTIDE SEQUENCE [LARGE SCALE GENOMIC DNA]</scope>
    <source>
        <strain evidence="9">SB6408</strain>
    </source>
</reference>
<protein>
    <submittedName>
        <fullName evidence="9">Iron(3+)-hydroxamate-binding protein FhuD</fullName>
    </submittedName>
</protein>
<dbReference type="PRINTS" id="PR01715">
    <property type="entry name" value="FERRIBNDNGPP"/>
</dbReference>
<evidence type="ECO:0000256" key="6">
    <source>
        <dbReference type="SAM" id="Phobius"/>
    </source>
</evidence>
<keyword evidence="4" id="KW-0410">Iron transport</keyword>
<name>A0A564JZP1_9ENTR</name>
<evidence type="ECO:0000256" key="7">
    <source>
        <dbReference type="SAM" id="SignalP"/>
    </source>
</evidence>
<dbReference type="RefSeq" id="WP_142462733.1">
    <property type="nucleotide sequence ID" value="NZ_CABGHF010000012.1"/>
</dbReference>
<keyword evidence="4" id="KW-0408">Iron</keyword>
<dbReference type="SUPFAM" id="SSF53807">
    <property type="entry name" value="Helical backbone' metal receptor"/>
    <property type="match status" value="1"/>
</dbReference>
<dbReference type="Proteomes" id="UP000318370">
    <property type="component" value="Unassembled WGS sequence"/>
</dbReference>
<evidence type="ECO:0000256" key="3">
    <source>
        <dbReference type="ARBA" id="ARBA00022448"/>
    </source>
</evidence>
<keyword evidence="4" id="KW-0406">Ion transport</keyword>
<keyword evidence="3" id="KW-0813">Transport</keyword>
<dbReference type="AlphaFoldDB" id="A0A564JZP1"/>
<keyword evidence="5 7" id="KW-0732">Signal</keyword>
<sequence length="294" mass="32777">MNGISRRACLQALFLLPLAAHAGLTRLDNRRIVAINWAAAETLLSIGVTPLAISDSRYFRRRIPRPVLPESVLDVGPFWEPNMEMLDALRPSLIISDVLPAATMAKMAQIAPVETVSAYSTPGDLWEGLSDWTEKIAARLEAGPAAARWLRQSQAEMSGFRLRLTARPGLRVLVMVLDQDGKYATIYGNGSLADAVIRQLGLINAWQKPVNSIHVARVRIEELADLTCDWLFYTELPTTMTRLMRTRQSNGLWRHLPIVAEQQVTRLEHFFPFGSLATALGLAGEITRILEREN</sequence>
<evidence type="ECO:0000313" key="9">
    <source>
        <dbReference type="EMBL" id="VUS62275.1"/>
    </source>
</evidence>
<keyword evidence="6" id="KW-0812">Transmembrane</keyword>
<gene>
    <name evidence="9" type="primary">fhuD_1</name>
    <name evidence="9" type="ORF">SB6408_00637</name>
</gene>
<feature type="chain" id="PRO_5022002146" evidence="7">
    <location>
        <begin position="23"/>
        <end position="294"/>
    </location>
</feature>
<comment type="similarity">
    <text evidence="2">Belongs to the bacterial solute-binding protein 8 family.</text>
</comment>
<organism evidence="9 10">
    <name type="scientific">Klebsiella spallanzanii</name>
    <dbReference type="NCBI Taxonomy" id="2587528"/>
    <lineage>
        <taxon>Bacteria</taxon>
        <taxon>Pseudomonadati</taxon>
        <taxon>Pseudomonadota</taxon>
        <taxon>Gammaproteobacteria</taxon>
        <taxon>Enterobacterales</taxon>
        <taxon>Enterobacteriaceae</taxon>
        <taxon>Klebsiella/Raoultella group</taxon>
        <taxon>Klebsiella</taxon>
    </lineage>
</organism>
<feature type="domain" description="Fe/B12 periplasmic-binding" evidence="8">
    <location>
        <begin position="31"/>
        <end position="294"/>
    </location>
</feature>
<evidence type="ECO:0000256" key="2">
    <source>
        <dbReference type="ARBA" id="ARBA00008814"/>
    </source>
</evidence>
<feature type="transmembrane region" description="Helical" evidence="6">
    <location>
        <begin position="32"/>
        <end position="53"/>
    </location>
</feature>
<dbReference type="Gene3D" id="3.40.50.1980">
    <property type="entry name" value="Nitrogenase molybdenum iron protein domain"/>
    <property type="match status" value="2"/>
</dbReference>
<dbReference type="InterPro" id="IPR051313">
    <property type="entry name" value="Bact_iron-sidero_bind"/>
</dbReference>
<dbReference type="GO" id="GO:0030288">
    <property type="term" value="C:outer membrane-bounded periplasmic space"/>
    <property type="evidence" value="ECO:0007669"/>
    <property type="project" value="TreeGrafter"/>
</dbReference>
<dbReference type="InterPro" id="IPR002491">
    <property type="entry name" value="ABC_transptr_periplasmic_BD"/>
</dbReference>
<proteinExistence type="inferred from homology"/>
<dbReference type="GO" id="GO:1901678">
    <property type="term" value="P:iron coordination entity transport"/>
    <property type="evidence" value="ECO:0007669"/>
    <property type="project" value="UniProtKB-ARBA"/>
</dbReference>
<keyword evidence="6" id="KW-1133">Transmembrane helix</keyword>